<dbReference type="EnsemblMetazoa" id="GPAI011145-RA">
    <property type="protein sequence ID" value="GPAI011145-PA"/>
    <property type="gene ID" value="GPAI011145"/>
</dbReference>
<dbReference type="AlphaFoldDB" id="A0A1A9ZD84"/>
<dbReference type="Proteomes" id="UP000092445">
    <property type="component" value="Unassembled WGS sequence"/>
</dbReference>
<organism evidence="1 2">
    <name type="scientific">Glossina pallidipes</name>
    <name type="common">Tsetse fly</name>
    <dbReference type="NCBI Taxonomy" id="7398"/>
    <lineage>
        <taxon>Eukaryota</taxon>
        <taxon>Metazoa</taxon>
        <taxon>Ecdysozoa</taxon>
        <taxon>Arthropoda</taxon>
        <taxon>Hexapoda</taxon>
        <taxon>Insecta</taxon>
        <taxon>Pterygota</taxon>
        <taxon>Neoptera</taxon>
        <taxon>Endopterygota</taxon>
        <taxon>Diptera</taxon>
        <taxon>Brachycera</taxon>
        <taxon>Muscomorpha</taxon>
        <taxon>Hippoboscoidea</taxon>
        <taxon>Glossinidae</taxon>
        <taxon>Glossina</taxon>
    </lineage>
</organism>
<protein>
    <submittedName>
        <fullName evidence="1">Uncharacterized protein</fullName>
    </submittedName>
</protein>
<keyword evidence="2" id="KW-1185">Reference proteome</keyword>
<name>A0A1A9ZD84_GLOPL</name>
<evidence type="ECO:0000313" key="1">
    <source>
        <dbReference type="EnsemblMetazoa" id="GPAI011145-PA"/>
    </source>
</evidence>
<dbReference type="STRING" id="7398.A0A1A9ZD84"/>
<reference evidence="1" key="2">
    <citation type="submission" date="2020-05" db="UniProtKB">
        <authorList>
            <consortium name="EnsemblMetazoa"/>
        </authorList>
    </citation>
    <scope>IDENTIFICATION</scope>
    <source>
        <strain evidence="1">IAEA</strain>
    </source>
</reference>
<dbReference type="VEuPathDB" id="VectorBase:GPAI011145"/>
<evidence type="ECO:0000313" key="2">
    <source>
        <dbReference type="Proteomes" id="UP000092445"/>
    </source>
</evidence>
<sequence>MRTINSFVLHSDDVIAVLLWYDGGKAIATVLRDLFLVTNGVSSELPKQLPSILTSFTLSIVKDANVLNKIIDLLESDLDLTNEVLLSTKNCALGSSHNICKMLAVSCVFIEIETMTNFIRFIDNRGQLAQVIESLLKSNEKLCRTLSLGLLQELKLITGINARTFVQKTLSLRNPRSSSRNLYNFSDVVKSENTTYEPSDESNDLHIRHSFGDYCQRDIVLSKYGV</sequence>
<reference evidence="2" key="1">
    <citation type="submission" date="2014-03" db="EMBL/GenBank/DDBJ databases">
        <authorList>
            <person name="Aksoy S."/>
            <person name="Warren W."/>
            <person name="Wilson R.K."/>
        </authorList>
    </citation>
    <scope>NUCLEOTIDE SEQUENCE [LARGE SCALE GENOMIC DNA]</scope>
    <source>
        <strain evidence="2">IAEA</strain>
    </source>
</reference>
<proteinExistence type="predicted"/>
<accession>A0A1A9ZD84</accession>